<sequence>VNAEYKPPFATYFIPQCLRRCTSSELENRCPLTKIFSLGERHMVRDLGNNLALEVPKCDVLTGNLTPEGT</sequence>
<gene>
    <name evidence="1" type="ORF">AVEN_264054_1</name>
</gene>
<dbReference type="Proteomes" id="UP000499080">
    <property type="component" value="Unassembled WGS sequence"/>
</dbReference>
<feature type="non-terminal residue" evidence="1">
    <location>
        <position position="1"/>
    </location>
</feature>
<organism evidence="1 2">
    <name type="scientific">Araneus ventricosus</name>
    <name type="common">Orbweaver spider</name>
    <name type="synonym">Epeira ventricosa</name>
    <dbReference type="NCBI Taxonomy" id="182803"/>
    <lineage>
        <taxon>Eukaryota</taxon>
        <taxon>Metazoa</taxon>
        <taxon>Ecdysozoa</taxon>
        <taxon>Arthropoda</taxon>
        <taxon>Chelicerata</taxon>
        <taxon>Arachnida</taxon>
        <taxon>Araneae</taxon>
        <taxon>Araneomorphae</taxon>
        <taxon>Entelegynae</taxon>
        <taxon>Araneoidea</taxon>
        <taxon>Araneidae</taxon>
        <taxon>Araneus</taxon>
    </lineage>
</organism>
<protein>
    <submittedName>
        <fullName evidence="1">Uncharacterized protein</fullName>
    </submittedName>
</protein>
<name>A0A4Y2IYD4_ARAVE</name>
<dbReference type="EMBL" id="BGPR01108444">
    <property type="protein sequence ID" value="GBM82837.1"/>
    <property type="molecule type" value="Genomic_DNA"/>
</dbReference>
<comment type="caution">
    <text evidence="1">The sequence shown here is derived from an EMBL/GenBank/DDBJ whole genome shotgun (WGS) entry which is preliminary data.</text>
</comment>
<reference evidence="1 2" key="1">
    <citation type="journal article" date="2019" name="Sci. Rep.">
        <title>Orb-weaving spider Araneus ventricosus genome elucidates the spidroin gene catalogue.</title>
        <authorList>
            <person name="Kono N."/>
            <person name="Nakamura H."/>
            <person name="Ohtoshi R."/>
            <person name="Moran D.A.P."/>
            <person name="Shinohara A."/>
            <person name="Yoshida Y."/>
            <person name="Fujiwara M."/>
            <person name="Mori M."/>
            <person name="Tomita M."/>
            <person name="Arakawa K."/>
        </authorList>
    </citation>
    <scope>NUCLEOTIDE SEQUENCE [LARGE SCALE GENOMIC DNA]</scope>
</reference>
<accession>A0A4Y2IYD4</accession>
<dbReference type="AlphaFoldDB" id="A0A4Y2IYD4"/>
<evidence type="ECO:0000313" key="1">
    <source>
        <dbReference type="EMBL" id="GBM82837.1"/>
    </source>
</evidence>
<proteinExistence type="predicted"/>
<feature type="non-terminal residue" evidence="1">
    <location>
        <position position="70"/>
    </location>
</feature>
<evidence type="ECO:0000313" key="2">
    <source>
        <dbReference type="Proteomes" id="UP000499080"/>
    </source>
</evidence>
<keyword evidence="2" id="KW-1185">Reference proteome</keyword>